<dbReference type="PANTHER" id="PTHR42941">
    <property type="entry name" value="SLL1037 PROTEIN"/>
    <property type="match status" value="1"/>
</dbReference>
<proteinExistence type="predicted"/>
<evidence type="ECO:0000313" key="3">
    <source>
        <dbReference type="Proteomes" id="UP000782312"/>
    </source>
</evidence>
<feature type="signal peptide" evidence="1">
    <location>
        <begin position="1"/>
        <end position="24"/>
    </location>
</feature>
<dbReference type="Gene3D" id="3.40.190.10">
    <property type="entry name" value="Periplasmic binding protein-like II"/>
    <property type="match status" value="2"/>
</dbReference>
<gene>
    <name evidence="2" type="ORF">HYZ11_11480</name>
</gene>
<name>A0A932MP34_UNCTE</name>
<dbReference type="EMBL" id="JACPUR010000025">
    <property type="protein sequence ID" value="MBI3128217.1"/>
    <property type="molecule type" value="Genomic_DNA"/>
</dbReference>
<organism evidence="2 3">
    <name type="scientific">Tectimicrobiota bacterium</name>
    <dbReference type="NCBI Taxonomy" id="2528274"/>
    <lineage>
        <taxon>Bacteria</taxon>
        <taxon>Pseudomonadati</taxon>
        <taxon>Nitrospinota/Tectimicrobiota group</taxon>
        <taxon>Candidatus Tectimicrobiota</taxon>
    </lineage>
</organism>
<dbReference type="InterPro" id="IPR011852">
    <property type="entry name" value="TRAP_TAXI"/>
</dbReference>
<sequence length="331" mass="35872">MRIARLWILAALAAAALAAAPATAAERYRFGGGPAGGAWAPAVGAGTQLLNKQLGSKYNFQNSPTGGSVANVRQVALGELHTAWGHIVQVYQQWHGTDAFKKDGAKQTFRVVAKVRAQSQIIAVLADSPIKSYADMAGKKVSLLNRGSGSSVNCVNIFEALGMMDKIDARYLGFAESARALGDRQIDVFCSAGVPFVIPALTQLSIQKPVRYVSMSEAEQNKITDKFKFYSPITIPPQKEVKGVTTPARSIAYDVWWIAHKSMSEQAIYDMLKTVADPANLKQLSKAASYWKDLSGDFDPLKANKILVHPAAARYWKERGTKVPAEVVKGF</sequence>
<accession>A0A932MP34</accession>
<reference evidence="2" key="1">
    <citation type="submission" date="2020-07" db="EMBL/GenBank/DDBJ databases">
        <title>Huge and variable diversity of episymbiotic CPR bacteria and DPANN archaea in groundwater ecosystems.</title>
        <authorList>
            <person name="He C.Y."/>
            <person name="Keren R."/>
            <person name="Whittaker M."/>
            <person name="Farag I.F."/>
            <person name="Doudna J."/>
            <person name="Cate J.H.D."/>
            <person name="Banfield J.F."/>
        </authorList>
    </citation>
    <scope>NUCLEOTIDE SEQUENCE</scope>
    <source>
        <strain evidence="2">NC_groundwater_763_Ag_S-0.2um_68_21</strain>
    </source>
</reference>
<evidence type="ECO:0000313" key="2">
    <source>
        <dbReference type="EMBL" id="MBI3128217.1"/>
    </source>
</evidence>
<dbReference type="Proteomes" id="UP000782312">
    <property type="component" value="Unassembled WGS sequence"/>
</dbReference>
<dbReference type="NCBIfam" id="TIGR02122">
    <property type="entry name" value="TRAP_TAXI"/>
    <property type="match status" value="1"/>
</dbReference>
<evidence type="ECO:0000256" key="1">
    <source>
        <dbReference type="SAM" id="SignalP"/>
    </source>
</evidence>
<dbReference type="Pfam" id="PF16868">
    <property type="entry name" value="NMT1_3"/>
    <property type="match status" value="1"/>
</dbReference>
<dbReference type="AlphaFoldDB" id="A0A932MP34"/>
<dbReference type="PANTHER" id="PTHR42941:SF1">
    <property type="entry name" value="SLL1037 PROTEIN"/>
    <property type="match status" value="1"/>
</dbReference>
<keyword evidence="1" id="KW-0732">Signal</keyword>
<dbReference type="SUPFAM" id="SSF53850">
    <property type="entry name" value="Periplasmic binding protein-like II"/>
    <property type="match status" value="1"/>
</dbReference>
<comment type="caution">
    <text evidence="2">The sequence shown here is derived from an EMBL/GenBank/DDBJ whole genome shotgun (WGS) entry which is preliminary data.</text>
</comment>
<protein>
    <submittedName>
        <fullName evidence="2">TAXI family TRAP transporter solute-binding subunit</fullName>
    </submittedName>
</protein>
<feature type="chain" id="PRO_5037116393" evidence="1">
    <location>
        <begin position="25"/>
        <end position="331"/>
    </location>
</feature>